<gene>
    <name evidence="1" type="ORF">ACJIZ3_011113</name>
</gene>
<dbReference type="AlphaFoldDB" id="A0ABD3UI73"/>
<keyword evidence="2" id="KW-1185">Reference proteome</keyword>
<reference evidence="1 2" key="1">
    <citation type="submission" date="2024-12" db="EMBL/GenBank/DDBJ databases">
        <title>The unique morphological basis and parallel evolutionary history of personate flowers in Penstemon.</title>
        <authorList>
            <person name="Depatie T.H."/>
            <person name="Wessinger C.A."/>
        </authorList>
    </citation>
    <scope>NUCLEOTIDE SEQUENCE [LARGE SCALE GENOMIC DNA]</scope>
    <source>
        <strain evidence="1">WTNN_2</strain>
        <tissue evidence="1">Leaf</tissue>
    </source>
</reference>
<protein>
    <submittedName>
        <fullName evidence="1">Uncharacterized protein</fullName>
    </submittedName>
</protein>
<dbReference type="Proteomes" id="UP001634393">
    <property type="component" value="Unassembled WGS sequence"/>
</dbReference>
<dbReference type="EMBL" id="JBJXBP010000001">
    <property type="protein sequence ID" value="KAL3849231.1"/>
    <property type="molecule type" value="Genomic_DNA"/>
</dbReference>
<sequence>MKIHLLHNLIHSQRSRVLRQTFRLGIHQWQYIPTVQEARDDFVGRLTFLFADEGLSLALSLPNYINLGNKISELHELFHQLLSHPHIEHHNHKYVKPTIIPIL</sequence>
<organism evidence="1 2">
    <name type="scientific">Penstemon smallii</name>
    <dbReference type="NCBI Taxonomy" id="265156"/>
    <lineage>
        <taxon>Eukaryota</taxon>
        <taxon>Viridiplantae</taxon>
        <taxon>Streptophyta</taxon>
        <taxon>Embryophyta</taxon>
        <taxon>Tracheophyta</taxon>
        <taxon>Spermatophyta</taxon>
        <taxon>Magnoliopsida</taxon>
        <taxon>eudicotyledons</taxon>
        <taxon>Gunneridae</taxon>
        <taxon>Pentapetalae</taxon>
        <taxon>asterids</taxon>
        <taxon>lamiids</taxon>
        <taxon>Lamiales</taxon>
        <taxon>Plantaginaceae</taxon>
        <taxon>Cheloneae</taxon>
        <taxon>Penstemon</taxon>
    </lineage>
</organism>
<evidence type="ECO:0000313" key="2">
    <source>
        <dbReference type="Proteomes" id="UP001634393"/>
    </source>
</evidence>
<proteinExistence type="predicted"/>
<evidence type="ECO:0000313" key="1">
    <source>
        <dbReference type="EMBL" id="KAL3849231.1"/>
    </source>
</evidence>
<name>A0ABD3UI73_9LAMI</name>
<comment type="caution">
    <text evidence="1">The sequence shown here is derived from an EMBL/GenBank/DDBJ whole genome shotgun (WGS) entry which is preliminary data.</text>
</comment>
<accession>A0ABD3UI73</accession>